<keyword evidence="1" id="KW-0812">Transmembrane</keyword>
<organism evidence="3">
    <name type="scientific">mine drainage metagenome</name>
    <dbReference type="NCBI Taxonomy" id="410659"/>
    <lineage>
        <taxon>unclassified sequences</taxon>
        <taxon>metagenomes</taxon>
        <taxon>ecological metagenomes</taxon>
    </lineage>
</organism>
<accession>E6QFM9</accession>
<feature type="transmembrane region" description="Helical" evidence="1">
    <location>
        <begin position="12"/>
        <end position="28"/>
    </location>
</feature>
<dbReference type="EMBL" id="CABP01000154">
    <property type="protein sequence ID" value="CBI06024.1"/>
    <property type="molecule type" value="Genomic_DNA"/>
</dbReference>
<keyword evidence="1" id="KW-0472">Membrane</keyword>
<evidence type="ECO:0000259" key="2">
    <source>
        <dbReference type="Pfam" id="PF11127"/>
    </source>
</evidence>
<sequence>MPVNEGSTDRVIRVIAGLVIIIALGVFLPGAEKWWALVGLVPLITGLTGYCALYTVLGIKTCPMNSKAKKHLLYTLLALP</sequence>
<gene>
    <name evidence="3" type="ORF">CARN5_0458</name>
</gene>
<proteinExistence type="predicted"/>
<dbReference type="InterPro" id="IPR021309">
    <property type="entry name" value="YgaP-like_TM"/>
</dbReference>
<evidence type="ECO:0000256" key="1">
    <source>
        <dbReference type="SAM" id="Phobius"/>
    </source>
</evidence>
<evidence type="ECO:0000313" key="3">
    <source>
        <dbReference type="EMBL" id="CBI06024.1"/>
    </source>
</evidence>
<dbReference type="Pfam" id="PF11127">
    <property type="entry name" value="YgaP-like_TM"/>
    <property type="match status" value="1"/>
</dbReference>
<dbReference type="AlphaFoldDB" id="E6QFM9"/>
<protein>
    <recommendedName>
        <fullName evidence="2">Inner membrane protein YgaP-like transmembrane domain-containing protein</fullName>
    </recommendedName>
</protein>
<feature type="domain" description="Inner membrane protein YgaP-like transmembrane" evidence="2">
    <location>
        <begin position="1"/>
        <end position="64"/>
    </location>
</feature>
<comment type="caution">
    <text evidence="3">The sequence shown here is derived from an EMBL/GenBank/DDBJ whole genome shotgun (WGS) entry which is preliminary data.</text>
</comment>
<feature type="transmembrane region" description="Helical" evidence="1">
    <location>
        <begin position="34"/>
        <end position="57"/>
    </location>
</feature>
<name>E6QFM9_9ZZZZ</name>
<keyword evidence="1" id="KW-1133">Transmembrane helix</keyword>
<reference evidence="3" key="1">
    <citation type="submission" date="2009-10" db="EMBL/GenBank/DDBJ databases">
        <title>Diversity of trophic interactions inside an arsenic-rich microbial ecosystem.</title>
        <authorList>
            <person name="Bertin P.N."/>
            <person name="Heinrich-Salmeron A."/>
            <person name="Pelletier E."/>
            <person name="Goulhen-Chollet F."/>
            <person name="Arsene-Ploetze F."/>
            <person name="Gallien S."/>
            <person name="Calteau A."/>
            <person name="Vallenet D."/>
            <person name="Casiot C."/>
            <person name="Chane-Woon-Ming B."/>
            <person name="Giloteaux L."/>
            <person name="Barakat M."/>
            <person name="Bonnefoy V."/>
            <person name="Bruneel O."/>
            <person name="Chandler M."/>
            <person name="Cleiss J."/>
            <person name="Duran R."/>
            <person name="Elbaz-Poulichet F."/>
            <person name="Fonknechten N."/>
            <person name="Lauga B."/>
            <person name="Mornico D."/>
            <person name="Ortet P."/>
            <person name="Schaeffer C."/>
            <person name="Siguier P."/>
            <person name="Alexander Thil Smith A."/>
            <person name="Van Dorsselaer A."/>
            <person name="Weissenbach J."/>
            <person name="Medigue C."/>
            <person name="Le Paslier D."/>
        </authorList>
    </citation>
    <scope>NUCLEOTIDE SEQUENCE</scope>
</reference>